<gene>
    <name evidence="1" type="ORF">HJB60_09400</name>
</gene>
<evidence type="ECO:0000313" key="1">
    <source>
        <dbReference type="EMBL" id="MBX5089386.1"/>
    </source>
</evidence>
<comment type="caution">
    <text evidence="1">The sequence shown here is derived from an EMBL/GenBank/DDBJ whole genome shotgun (WGS) entry which is preliminary data.</text>
</comment>
<proteinExistence type="predicted"/>
<dbReference type="EMBL" id="JABDYF010000003">
    <property type="protein sequence ID" value="MBX5089386.1"/>
    <property type="molecule type" value="Genomic_DNA"/>
</dbReference>
<sequence>MSESKQIDWGGSAFPCEGGSDSNLYPDPGMSLRDWFAGQVLSGFMSAKPMHFNPDDDAAYCYRVADAMIAARKAGAS</sequence>
<keyword evidence="2" id="KW-1185">Reference proteome</keyword>
<protein>
    <submittedName>
        <fullName evidence="1">Uncharacterized protein</fullName>
    </submittedName>
</protein>
<evidence type="ECO:0000313" key="2">
    <source>
        <dbReference type="Proteomes" id="UP000770629"/>
    </source>
</evidence>
<dbReference type="RefSeq" id="WP_221119267.1">
    <property type="nucleotide sequence ID" value="NZ_JABDYF010000003.1"/>
</dbReference>
<organism evidence="1 2">
    <name type="scientific">Rhizobium lentis</name>
    <dbReference type="NCBI Taxonomy" id="1138194"/>
    <lineage>
        <taxon>Bacteria</taxon>
        <taxon>Pseudomonadati</taxon>
        <taxon>Pseudomonadota</taxon>
        <taxon>Alphaproteobacteria</taxon>
        <taxon>Hyphomicrobiales</taxon>
        <taxon>Rhizobiaceae</taxon>
        <taxon>Rhizobium/Agrobacterium group</taxon>
        <taxon>Rhizobium</taxon>
    </lineage>
</organism>
<accession>A0ABS7IGC5</accession>
<reference evidence="1 2" key="1">
    <citation type="submission" date="2020-04" db="EMBL/GenBank/DDBJ databases">
        <title>Global-level population genomics: horizontal gene transfer, symbiosis and evolution in Rhizobia.</title>
        <authorList>
            <person name="Gai Y."/>
        </authorList>
    </citation>
    <scope>NUCLEOTIDE SEQUENCE [LARGE SCALE GENOMIC DNA]</scope>
    <source>
        <strain evidence="1 2">BLR33</strain>
    </source>
</reference>
<name>A0ABS7IGC5_9HYPH</name>
<dbReference type="Proteomes" id="UP000770629">
    <property type="component" value="Unassembled WGS sequence"/>
</dbReference>